<organism evidence="2 3">
    <name type="scientific">Thraustotheca clavata</name>
    <dbReference type="NCBI Taxonomy" id="74557"/>
    <lineage>
        <taxon>Eukaryota</taxon>
        <taxon>Sar</taxon>
        <taxon>Stramenopiles</taxon>
        <taxon>Oomycota</taxon>
        <taxon>Saprolegniomycetes</taxon>
        <taxon>Saprolegniales</taxon>
        <taxon>Achlyaceae</taxon>
        <taxon>Thraustotheca</taxon>
    </lineage>
</organism>
<name>A0A1V9ZES5_9STRA</name>
<dbReference type="Proteomes" id="UP000243217">
    <property type="component" value="Unassembled WGS sequence"/>
</dbReference>
<gene>
    <name evidence="2" type="ORF">THRCLA_21997</name>
</gene>
<proteinExistence type="predicted"/>
<keyword evidence="1" id="KW-0472">Membrane</keyword>
<dbReference type="EMBL" id="JNBS01001968">
    <property type="protein sequence ID" value="OQR96493.1"/>
    <property type="molecule type" value="Genomic_DNA"/>
</dbReference>
<feature type="transmembrane region" description="Helical" evidence="1">
    <location>
        <begin position="12"/>
        <end position="36"/>
    </location>
</feature>
<evidence type="ECO:0000313" key="2">
    <source>
        <dbReference type="EMBL" id="OQR96493.1"/>
    </source>
</evidence>
<sequence length="92" mass="10570">MCSLLLNIKTSLFAWLYLSHTVWFCYSFLSITSFVLKRYHWESKFFSVDPTLVAIAAATSVGPFTYLLAHSKFLKLFRGFLMCLLTPLFLSG</sequence>
<keyword evidence="3" id="KW-1185">Reference proteome</keyword>
<comment type="caution">
    <text evidence="2">The sequence shown here is derived from an EMBL/GenBank/DDBJ whole genome shotgun (WGS) entry which is preliminary data.</text>
</comment>
<reference evidence="2 3" key="1">
    <citation type="journal article" date="2014" name="Genome Biol. Evol.">
        <title>The secreted proteins of Achlya hypogyna and Thraustotheca clavata identify the ancestral oomycete secretome and reveal gene acquisitions by horizontal gene transfer.</title>
        <authorList>
            <person name="Misner I."/>
            <person name="Blouin N."/>
            <person name="Leonard G."/>
            <person name="Richards T.A."/>
            <person name="Lane C.E."/>
        </authorList>
    </citation>
    <scope>NUCLEOTIDE SEQUENCE [LARGE SCALE GENOMIC DNA]</scope>
    <source>
        <strain evidence="2 3">ATCC 34112</strain>
    </source>
</reference>
<keyword evidence="1" id="KW-0812">Transmembrane</keyword>
<feature type="transmembrane region" description="Helical" evidence="1">
    <location>
        <begin position="48"/>
        <end position="67"/>
    </location>
</feature>
<dbReference type="AlphaFoldDB" id="A0A1V9ZES5"/>
<evidence type="ECO:0000313" key="3">
    <source>
        <dbReference type="Proteomes" id="UP000243217"/>
    </source>
</evidence>
<accession>A0A1V9ZES5</accession>
<protein>
    <submittedName>
        <fullName evidence="2">Uncharacterized protein</fullName>
    </submittedName>
</protein>
<evidence type="ECO:0000256" key="1">
    <source>
        <dbReference type="SAM" id="Phobius"/>
    </source>
</evidence>
<keyword evidence="1" id="KW-1133">Transmembrane helix</keyword>